<evidence type="ECO:0000256" key="10">
    <source>
        <dbReference type="ARBA" id="ARBA00023136"/>
    </source>
</evidence>
<evidence type="ECO:0000256" key="9">
    <source>
        <dbReference type="ARBA" id="ARBA00022989"/>
    </source>
</evidence>
<evidence type="ECO:0000256" key="13">
    <source>
        <dbReference type="SAM" id="Coils"/>
    </source>
</evidence>
<evidence type="ECO:0000256" key="12">
    <source>
        <dbReference type="ARBA" id="ARBA00023242"/>
    </source>
</evidence>
<keyword evidence="16" id="KW-1185">Reference proteome</keyword>
<dbReference type="GO" id="GO:0048288">
    <property type="term" value="P:nuclear membrane fusion involved in karyogamy"/>
    <property type="evidence" value="ECO:0007669"/>
    <property type="project" value="InterPro"/>
</dbReference>
<feature type="coiled-coil region" evidence="13">
    <location>
        <begin position="241"/>
        <end position="268"/>
    </location>
</feature>
<evidence type="ECO:0000256" key="11">
    <source>
        <dbReference type="ARBA" id="ARBA00023180"/>
    </source>
</evidence>
<keyword evidence="10" id="KW-0472">Membrane</keyword>
<keyword evidence="12" id="KW-0539">Nucleus</keyword>
<evidence type="ECO:0000256" key="4">
    <source>
        <dbReference type="ARBA" id="ARBA00010473"/>
    </source>
</evidence>
<proteinExistence type="inferred from homology"/>
<evidence type="ECO:0000256" key="6">
    <source>
        <dbReference type="ARBA" id="ARBA00022692"/>
    </source>
</evidence>
<comment type="function">
    <text evidence="1">Required for nuclear membrane fusion during karyogamy.</text>
</comment>
<evidence type="ECO:0000313" key="15">
    <source>
        <dbReference type="EMBL" id="KAF1950917.1"/>
    </source>
</evidence>
<evidence type="ECO:0000256" key="8">
    <source>
        <dbReference type="ARBA" id="ARBA00022824"/>
    </source>
</evidence>
<evidence type="ECO:0000313" key="16">
    <source>
        <dbReference type="Proteomes" id="UP000800035"/>
    </source>
</evidence>
<protein>
    <submittedName>
        <fullName evidence="15">Uncharacterized protein</fullName>
    </submittedName>
</protein>
<dbReference type="OrthoDB" id="5311848at2759"/>
<dbReference type="InterPro" id="IPR007292">
    <property type="entry name" value="Nuclear_fusion_Kar5"/>
</dbReference>
<dbReference type="GO" id="GO:0031965">
    <property type="term" value="C:nuclear membrane"/>
    <property type="evidence" value="ECO:0007669"/>
    <property type="project" value="UniProtKB-SubCell"/>
</dbReference>
<keyword evidence="9" id="KW-1133">Transmembrane helix</keyword>
<evidence type="ECO:0000256" key="2">
    <source>
        <dbReference type="ARBA" id="ARBA00004126"/>
    </source>
</evidence>
<gene>
    <name evidence="15" type="ORF">CC80DRAFT_576301</name>
</gene>
<dbReference type="GO" id="GO:0005789">
    <property type="term" value="C:endoplasmic reticulum membrane"/>
    <property type="evidence" value="ECO:0007669"/>
    <property type="project" value="UniProtKB-SubCell"/>
</dbReference>
<reference evidence="15" key="1">
    <citation type="journal article" date="2020" name="Stud. Mycol.">
        <title>101 Dothideomycetes genomes: a test case for predicting lifestyles and emergence of pathogens.</title>
        <authorList>
            <person name="Haridas S."/>
            <person name="Albert R."/>
            <person name="Binder M."/>
            <person name="Bloem J."/>
            <person name="Labutti K."/>
            <person name="Salamov A."/>
            <person name="Andreopoulos B."/>
            <person name="Baker S."/>
            <person name="Barry K."/>
            <person name="Bills G."/>
            <person name="Bluhm B."/>
            <person name="Cannon C."/>
            <person name="Castanera R."/>
            <person name="Culley D."/>
            <person name="Daum C."/>
            <person name="Ezra D."/>
            <person name="Gonzalez J."/>
            <person name="Henrissat B."/>
            <person name="Kuo A."/>
            <person name="Liang C."/>
            <person name="Lipzen A."/>
            <person name="Lutzoni F."/>
            <person name="Magnuson J."/>
            <person name="Mondo S."/>
            <person name="Nolan M."/>
            <person name="Ohm R."/>
            <person name="Pangilinan J."/>
            <person name="Park H.-J."/>
            <person name="Ramirez L."/>
            <person name="Alfaro M."/>
            <person name="Sun H."/>
            <person name="Tritt A."/>
            <person name="Yoshinaga Y."/>
            <person name="Zwiers L.-H."/>
            <person name="Turgeon B."/>
            <person name="Goodwin S."/>
            <person name="Spatafora J."/>
            <person name="Crous P."/>
            <person name="Grigoriev I."/>
        </authorList>
    </citation>
    <scope>NUCLEOTIDE SEQUENCE</scope>
    <source>
        <strain evidence="15">CBS 675.92</strain>
    </source>
</reference>
<feature type="signal peptide" evidence="14">
    <location>
        <begin position="1"/>
        <end position="27"/>
    </location>
</feature>
<keyword evidence="11" id="KW-0325">Glycoprotein</keyword>
<dbReference type="EMBL" id="ML977021">
    <property type="protein sequence ID" value="KAF1950917.1"/>
    <property type="molecule type" value="Genomic_DNA"/>
</dbReference>
<evidence type="ECO:0000256" key="14">
    <source>
        <dbReference type="SAM" id="SignalP"/>
    </source>
</evidence>
<comment type="similarity">
    <text evidence="4">Belongs to the KAR5 family.</text>
</comment>
<name>A0A6A5TPQ9_9PLEO</name>
<accession>A0A6A5TPQ9</accession>
<evidence type="ECO:0000256" key="5">
    <source>
        <dbReference type="ARBA" id="ARBA00022459"/>
    </source>
</evidence>
<keyword evidence="7 14" id="KW-0732">Signal</keyword>
<dbReference type="Proteomes" id="UP000800035">
    <property type="component" value="Unassembled WGS sequence"/>
</dbReference>
<keyword evidence="6" id="KW-0812">Transmembrane</keyword>
<evidence type="ECO:0000256" key="7">
    <source>
        <dbReference type="ARBA" id="ARBA00022729"/>
    </source>
</evidence>
<evidence type="ECO:0000256" key="1">
    <source>
        <dbReference type="ARBA" id="ARBA00003389"/>
    </source>
</evidence>
<keyword evidence="5" id="KW-0415">Karyogamy</keyword>
<evidence type="ECO:0000256" key="3">
    <source>
        <dbReference type="ARBA" id="ARBA00004586"/>
    </source>
</evidence>
<comment type="subcellular location">
    <subcellularLocation>
        <location evidence="3">Endoplasmic reticulum membrane</location>
    </subcellularLocation>
    <subcellularLocation>
        <location evidence="2">Nucleus membrane</location>
    </subcellularLocation>
</comment>
<keyword evidence="8" id="KW-0256">Endoplasmic reticulum</keyword>
<organism evidence="15 16">
    <name type="scientific">Byssothecium circinans</name>
    <dbReference type="NCBI Taxonomy" id="147558"/>
    <lineage>
        <taxon>Eukaryota</taxon>
        <taxon>Fungi</taxon>
        <taxon>Dikarya</taxon>
        <taxon>Ascomycota</taxon>
        <taxon>Pezizomycotina</taxon>
        <taxon>Dothideomycetes</taxon>
        <taxon>Pleosporomycetidae</taxon>
        <taxon>Pleosporales</taxon>
        <taxon>Massarineae</taxon>
        <taxon>Massarinaceae</taxon>
        <taxon>Byssothecium</taxon>
    </lineage>
</organism>
<keyword evidence="13" id="KW-0175">Coiled coil</keyword>
<dbReference type="PANTHER" id="PTHR28012">
    <property type="entry name" value="NUCLEAR FUSION PROTEIN KAR5"/>
    <property type="match status" value="1"/>
</dbReference>
<sequence length="373" mass="42045">MRFSNGPTGAYGLLYFLLASHLPNATPQRYPSSLDHGYQIDTDLQSLLQDTTISQDKELSETLSWINKLPTETSCVQLAAMKLMTECKLLDDPSEFAKLHPEIHLDDIKLEYAVKLAACEIAGAQPDQFHHTLQDCGVFLPSIEACSRRSWWGRAQQQPPNQTPCYPEASEKNLHSCFKIIRSSPQYWTSYSNAKFRAANMCQLSRHAIEREKTIQLHKNLTLVTFRRSSENVKQSTDQFRHFAEDARVEAQKERELTKQEMRSVQVEIGLVRDSFVADITAHNDKFNAHMDRALMKAVAAVKDGHGDTLAAIGAELQNFYQGLRHEGSELAVAMTAELQQYHEQALSALEIQHGAMIESYDVMSGNLDDASN</sequence>
<dbReference type="AlphaFoldDB" id="A0A6A5TPQ9"/>
<feature type="non-terminal residue" evidence="15">
    <location>
        <position position="373"/>
    </location>
</feature>
<dbReference type="GO" id="GO:0000742">
    <property type="term" value="P:karyogamy involved in conjugation with cellular fusion"/>
    <property type="evidence" value="ECO:0007669"/>
    <property type="project" value="InterPro"/>
</dbReference>
<feature type="chain" id="PRO_5025595720" evidence="14">
    <location>
        <begin position="28"/>
        <end position="373"/>
    </location>
</feature>
<dbReference type="PANTHER" id="PTHR28012:SF1">
    <property type="entry name" value="NUCLEAR FUSION PROTEIN KAR5"/>
    <property type="match status" value="1"/>
</dbReference>